<name>A0ABN2QC78_9MICO</name>
<dbReference type="InterPro" id="IPR011712">
    <property type="entry name" value="Sig_transdc_His_kin_sub3_dim/P"/>
</dbReference>
<keyword evidence="7" id="KW-0067">ATP-binding</keyword>
<keyword evidence="9" id="KW-0812">Transmembrane</keyword>
<comment type="caution">
    <text evidence="11">The sequence shown here is derived from an EMBL/GenBank/DDBJ whole genome shotgun (WGS) entry which is preliminary data.</text>
</comment>
<keyword evidence="6 11" id="KW-0418">Kinase</keyword>
<feature type="domain" description="Histidine kinase/HSP90-like ATPase" evidence="10">
    <location>
        <begin position="295"/>
        <end position="386"/>
    </location>
</feature>
<feature type="transmembrane region" description="Helical" evidence="9">
    <location>
        <begin position="21"/>
        <end position="42"/>
    </location>
</feature>
<protein>
    <recommendedName>
        <fullName evidence="2">histidine kinase</fullName>
        <ecNumber evidence="2">2.7.13.3</ecNumber>
    </recommendedName>
</protein>
<evidence type="ECO:0000313" key="11">
    <source>
        <dbReference type="EMBL" id="GAA1949470.1"/>
    </source>
</evidence>
<dbReference type="CDD" id="cd16917">
    <property type="entry name" value="HATPase_UhpB-NarQ-NarX-like"/>
    <property type="match status" value="1"/>
</dbReference>
<dbReference type="Pfam" id="PF02518">
    <property type="entry name" value="HATPase_c"/>
    <property type="match status" value="1"/>
</dbReference>
<dbReference type="Pfam" id="PF07730">
    <property type="entry name" value="HisKA_3"/>
    <property type="match status" value="1"/>
</dbReference>
<accession>A0ABN2QC78</accession>
<evidence type="ECO:0000256" key="2">
    <source>
        <dbReference type="ARBA" id="ARBA00012438"/>
    </source>
</evidence>
<dbReference type="Gene3D" id="1.20.5.1930">
    <property type="match status" value="1"/>
</dbReference>
<organism evidence="11 12">
    <name type="scientific">Microbacterium deminutum</name>
    <dbReference type="NCBI Taxonomy" id="344164"/>
    <lineage>
        <taxon>Bacteria</taxon>
        <taxon>Bacillati</taxon>
        <taxon>Actinomycetota</taxon>
        <taxon>Actinomycetes</taxon>
        <taxon>Micrococcales</taxon>
        <taxon>Microbacteriaceae</taxon>
        <taxon>Microbacterium</taxon>
    </lineage>
</organism>
<reference evidence="11 12" key="1">
    <citation type="journal article" date="2019" name="Int. J. Syst. Evol. Microbiol.">
        <title>The Global Catalogue of Microorganisms (GCM) 10K type strain sequencing project: providing services to taxonomists for standard genome sequencing and annotation.</title>
        <authorList>
            <consortium name="The Broad Institute Genomics Platform"/>
            <consortium name="The Broad Institute Genome Sequencing Center for Infectious Disease"/>
            <person name="Wu L."/>
            <person name="Ma J."/>
        </authorList>
    </citation>
    <scope>NUCLEOTIDE SEQUENCE [LARGE SCALE GENOMIC DNA]</scope>
    <source>
        <strain evidence="11 12">JCM 14901</strain>
    </source>
</reference>
<evidence type="ECO:0000256" key="9">
    <source>
        <dbReference type="SAM" id="Phobius"/>
    </source>
</evidence>
<dbReference type="PANTHER" id="PTHR24421:SF10">
    <property type="entry name" value="NITRATE_NITRITE SENSOR PROTEIN NARQ"/>
    <property type="match status" value="1"/>
</dbReference>
<feature type="transmembrane region" description="Helical" evidence="9">
    <location>
        <begin position="116"/>
        <end position="136"/>
    </location>
</feature>
<evidence type="ECO:0000256" key="6">
    <source>
        <dbReference type="ARBA" id="ARBA00022777"/>
    </source>
</evidence>
<dbReference type="InterPro" id="IPR050482">
    <property type="entry name" value="Sensor_HK_TwoCompSys"/>
</dbReference>
<proteinExistence type="predicted"/>
<evidence type="ECO:0000256" key="5">
    <source>
        <dbReference type="ARBA" id="ARBA00022741"/>
    </source>
</evidence>
<feature type="transmembrane region" description="Helical" evidence="9">
    <location>
        <begin position="142"/>
        <end position="163"/>
    </location>
</feature>
<evidence type="ECO:0000256" key="4">
    <source>
        <dbReference type="ARBA" id="ARBA00022679"/>
    </source>
</evidence>
<dbReference type="EC" id="2.7.13.3" evidence="2"/>
<dbReference type="Proteomes" id="UP001499933">
    <property type="component" value="Unassembled WGS sequence"/>
</dbReference>
<gene>
    <name evidence="11" type="ORF">GCM10009776_09350</name>
</gene>
<evidence type="ECO:0000313" key="12">
    <source>
        <dbReference type="Proteomes" id="UP001499933"/>
    </source>
</evidence>
<dbReference type="InterPro" id="IPR003594">
    <property type="entry name" value="HATPase_dom"/>
</dbReference>
<dbReference type="SUPFAM" id="SSF55874">
    <property type="entry name" value="ATPase domain of HSP90 chaperone/DNA topoisomerase II/histidine kinase"/>
    <property type="match status" value="1"/>
</dbReference>
<dbReference type="GO" id="GO:0016301">
    <property type="term" value="F:kinase activity"/>
    <property type="evidence" value="ECO:0007669"/>
    <property type="project" value="UniProtKB-KW"/>
</dbReference>
<comment type="catalytic activity">
    <reaction evidence="1">
        <text>ATP + protein L-histidine = ADP + protein N-phospho-L-histidine.</text>
        <dbReference type="EC" id="2.7.13.3"/>
    </reaction>
</comment>
<keyword evidence="9" id="KW-0472">Membrane</keyword>
<evidence type="ECO:0000256" key="1">
    <source>
        <dbReference type="ARBA" id="ARBA00000085"/>
    </source>
</evidence>
<dbReference type="EMBL" id="BAAAOG010000001">
    <property type="protein sequence ID" value="GAA1949470.1"/>
    <property type="molecule type" value="Genomic_DNA"/>
</dbReference>
<keyword evidence="9" id="KW-1133">Transmembrane helix</keyword>
<evidence type="ECO:0000259" key="10">
    <source>
        <dbReference type="SMART" id="SM00387"/>
    </source>
</evidence>
<evidence type="ECO:0000256" key="7">
    <source>
        <dbReference type="ARBA" id="ARBA00022840"/>
    </source>
</evidence>
<feature type="transmembrane region" description="Helical" evidence="9">
    <location>
        <begin position="94"/>
        <end position="111"/>
    </location>
</feature>
<keyword evidence="5" id="KW-0547">Nucleotide-binding</keyword>
<evidence type="ECO:0000256" key="8">
    <source>
        <dbReference type="ARBA" id="ARBA00023012"/>
    </source>
</evidence>
<dbReference type="Gene3D" id="3.30.565.10">
    <property type="entry name" value="Histidine kinase-like ATPase, C-terminal domain"/>
    <property type="match status" value="1"/>
</dbReference>
<dbReference type="RefSeq" id="WP_344091674.1">
    <property type="nucleotide sequence ID" value="NZ_BAAAOG010000001.1"/>
</dbReference>
<dbReference type="InterPro" id="IPR036890">
    <property type="entry name" value="HATPase_C_sf"/>
</dbReference>
<evidence type="ECO:0000256" key="3">
    <source>
        <dbReference type="ARBA" id="ARBA00022553"/>
    </source>
</evidence>
<keyword evidence="4" id="KW-0808">Transferase</keyword>
<sequence>MPRDTWADAGPRFRPPPGVTLYVPVVVAFFVQVPATIAISVWQRVPPSYAALSVALAAASALALLGARRWPGATVAVVAVLTALDLFVPPDAGPPFIALAFAIIGAIVRGARLWALVSVGTAWLSAVVASGVLGVSWHPFRIAITTLALALCFGIGEGIRARLEHGEERRRQLAERRTASEQEERTRIARELHDVLAHSLSQIAVQSGVGLHLFDREPEQAREALANIRTLSATGLDEVRGVLSFLRGDEPTTSTAPLTPQPQFAQLRALAAQRSGLGLAVELDDRLAGDLPPSAIQATAYRIVQEALTNVVRHSAAAHATIVLDRDADELVVTVADDGSGIPSDAVERGGLRGMRERAELLDGSLTLAAAVRGGTEVTARLPWKALS</sequence>
<dbReference type="SMART" id="SM00387">
    <property type="entry name" value="HATPase_c"/>
    <property type="match status" value="1"/>
</dbReference>
<feature type="transmembrane region" description="Helical" evidence="9">
    <location>
        <begin position="48"/>
        <end position="65"/>
    </location>
</feature>
<dbReference type="PANTHER" id="PTHR24421">
    <property type="entry name" value="NITRATE/NITRITE SENSOR PROTEIN NARX-RELATED"/>
    <property type="match status" value="1"/>
</dbReference>
<keyword evidence="3" id="KW-0597">Phosphoprotein</keyword>
<keyword evidence="12" id="KW-1185">Reference proteome</keyword>
<keyword evidence="8" id="KW-0902">Two-component regulatory system</keyword>